<feature type="compositionally biased region" description="Low complexity" evidence="2">
    <location>
        <begin position="777"/>
        <end position="787"/>
    </location>
</feature>
<dbReference type="InterPro" id="IPR002563">
    <property type="entry name" value="Flavin_Rdtase-like_dom"/>
</dbReference>
<evidence type="ECO:0000259" key="3">
    <source>
        <dbReference type="SMART" id="SM00903"/>
    </source>
</evidence>
<dbReference type="GO" id="GO:0042602">
    <property type="term" value="F:riboflavin reductase (NADPH) activity"/>
    <property type="evidence" value="ECO:0007669"/>
    <property type="project" value="TreeGrafter"/>
</dbReference>
<name>A0A0B7N9W4_9FUNG</name>
<feature type="compositionally biased region" description="Acidic residues" evidence="2">
    <location>
        <begin position="1034"/>
        <end position="1044"/>
    </location>
</feature>
<evidence type="ECO:0000313" key="4">
    <source>
        <dbReference type="EMBL" id="CEP14239.1"/>
    </source>
</evidence>
<feature type="region of interest" description="Disordered" evidence="2">
    <location>
        <begin position="808"/>
        <end position="846"/>
    </location>
</feature>
<dbReference type="EMBL" id="LN731097">
    <property type="protein sequence ID" value="CEP14239.1"/>
    <property type="molecule type" value="Genomic_DNA"/>
</dbReference>
<dbReference type="PANTHER" id="PTHR30466:SF1">
    <property type="entry name" value="FMN REDUCTASE (NADH) RUTF"/>
    <property type="match status" value="1"/>
</dbReference>
<dbReference type="AlphaFoldDB" id="A0A0B7N9W4"/>
<dbReference type="InterPro" id="IPR050268">
    <property type="entry name" value="NADH-dep_flavin_reductase"/>
</dbReference>
<evidence type="ECO:0000313" key="5">
    <source>
        <dbReference type="Proteomes" id="UP000054107"/>
    </source>
</evidence>
<dbReference type="Proteomes" id="UP000054107">
    <property type="component" value="Unassembled WGS sequence"/>
</dbReference>
<feature type="region of interest" description="Disordered" evidence="2">
    <location>
        <begin position="684"/>
        <end position="716"/>
    </location>
</feature>
<keyword evidence="1" id="KW-0560">Oxidoreductase</keyword>
<keyword evidence="5" id="KW-1185">Reference proteome</keyword>
<accession>A0A0B7N9W4</accession>
<protein>
    <recommendedName>
        <fullName evidence="3">Flavin reductase like domain-containing protein</fullName>
    </recommendedName>
</protein>
<feature type="compositionally biased region" description="Polar residues" evidence="2">
    <location>
        <begin position="684"/>
        <end position="696"/>
    </location>
</feature>
<proteinExistence type="predicted"/>
<gene>
    <name evidence="4" type="primary">PARPA_08407.1 scaffold 32947</name>
</gene>
<sequence length="1054" mass="118414">MSLLGFTFRTIESAKPNVRFFSAVNNNVIENVRGIMRKVPQPVVVVTTSKPEDRSHRRGITVASFTSVCLKPEPLVSFCVQTPSRASDLLHSSGSMVLNMLAHEQVQQSIAFSSPNADQFKDIPFFDDPITGLPVLMGTLGAMHCEVFKVIRVGDHELWITKVLKVEEGVGGEHGVREEAKPLLYYDRCYRSVGDQVFMKSFTDNNDLTATKWMHRAHLRMAWNYIRELGPDAAEPVIKETIKTHFRKNPIKSRDYHETITSFYIALVSAAVRSFKGDDACDFFALVEDFPQLLDSKTIETYYSPNILNTENAKHTFVKPDLKPLPCKAVAARAGHCEQLALCVVNKIPVKYFPGDQVEGKIFLTANRNYSLRNFRLAWTGRIQVKPVENNKDGRTYFDECWKLGSTLVKSPTKTARGSSNVPFYMTNLVLAGEEIQEPKVELQKNKALGLTFKVRVPNDRPLPSCTNAKSRQCHIIYLLEAFIDDPQINDNKKPVFFAQKTVPVFELIYTRTPEMTRPQRAEQVFMVSLFEEKMEFTSAMRVTLPCRGSQPGIAIPISISIWNNMEFVRKEGIYIKLWRIVNIVSNKISFKRGEEVCNVKADLNVTSNKDAQNNQKVQTVRITLPIPRDTIPTISFDQSQLFSLSYLIRVEVTAQKGVYTTSEGIKSELMKIELPFVVGTASSPDADSSPTLTQINALPASSPHNNASSPTLSNRSVSPLATFTSMSNIFAQQVHQNSRQSLDIGSSTEAPVIESSDTAQINKKGKLAMGNVFRKSSNGSSVSTTSSEEKIKRKGGVFSMLRLYSKNKNNQDESEDEDSRKDDQRQISPTVVMTPKQHETQKQQIQGQGGVFDIFAGDDLDDLDDMPKNYSKIKDEKSSIQSHGDSATLISGTSNILKSQIAAQSTEATQGRFQMFPDDDEEDEGDDKIQEQDRVAMTTDANQEINLMADRVEHLTLDNTRSNQQAAPKQSRVFKMFEESDSEDEEDIVDQLSVSQERIEVLFDQRVKPHHADENENSITCNQSYKLNIVTDSSEEEPDEDDLLGSLARKERE</sequence>
<dbReference type="OrthoDB" id="2283785at2759"/>
<dbReference type="GO" id="GO:0010181">
    <property type="term" value="F:FMN binding"/>
    <property type="evidence" value="ECO:0007669"/>
    <property type="project" value="InterPro"/>
</dbReference>
<dbReference type="STRING" id="35722.A0A0B7N9W4"/>
<dbReference type="InterPro" id="IPR011022">
    <property type="entry name" value="Arrestin_C-like"/>
</dbReference>
<organism evidence="4 5">
    <name type="scientific">Parasitella parasitica</name>
    <dbReference type="NCBI Taxonomy" id="35722"/>
    <lineage>
        <taxon>Eukaryota</taxon>
        <taxon>Fungi</taxon>
        <taxon>Fungi incertae sedis</taxon>
        <taxon>Mucoromycota</taxon>
        <taxon>Mucoromycotina</taxon>
        <taxon>Mucoromycetes</taxon>
        <taxon>Mucorales</taxon>
        <taxon>Mucorineae</taxon>
        <taxon>Mucoraceae</taxon>
        <taxon>Parasitella</taxon>
    </lineage>
</organism>
<dbReference type="InterPro" id="IPR014752">
    <property type="entry name" value="Arrestin-like_C"/>
</dbReference>
<dbReference type="Gene3D" id="2.30.110.10">
    <property type="entry name" value="Electron Transport, Fmn-binding Protein, Chain A"/>
    <property type="match status" value="1"/>
</dbReference>
<dbReference type="PANTHER" id="PTHR30466">
    <property type="entry name" value="FLAVIN REDUCTASE"/>
    <property type="match status" value="1"/>
</dbReference>
<dbReference type="Gene3D" id="2.60.40.640">
    <property type="match status" value="2"/>
</dbReference>
<dbReference type="Pfam" id="PF00339">
    <property type="entry name" value="Arrestin_N"/>
    <property type="match status" value="1"/>
</dbReference>
<evidence type="ECO:0000256" key="2">
    <source>
        <dbReference type="SAM" id="MobiDB-lite"/>
    </source>
</evidence>
<dbReference type="InterPro" id="IPR012349">
    <property type="entry name" value="Split_barrel_FMN-bd"/>
</dbReference>
<feature type="region of interest" description="Disordered" evidence="2">
    <location>
        <begin position="771"/>
        <end position="791"/>
    </location>
</feature>
<dbReference type="SMART" id="SM00903">
    <property type="entry name" value="Flavin_Reduct"/>
    <property type="match status" value="1"/>
</dbReference>
<feature type="compositionally biased region" description="Low complexity" evidence="2">
    <location>
        <begin position="697"/>
        <end position="711"/>
    </location>
</feature>
<evidence type="ECO:0000256" key="1">
    <source>
        <dbReference type="ARBA" id="ARBA00023002"/>
    </source>
</evidence>
<dbReference type="InterPro" id="IPR011021">
    <property type="entry name" value="Arrestin-like_N"/>
</dbReference>
<feature type="region of interest" description="Disordered" evidence="2">
    <location>
        <begin position="1031"/>
        <end position="1054"/>
    </location>
</feature>
<dbReference type="Pfam" id="PF02752">
    <property type="entry name" value="Arrestin_C"/>
    <property type="match status" value="1"/>
</dbReference>
<dbReference type="SUPFAM" id="SSF50475">
    <property type="entry name" value="FMN-binding split barrel"/>
    <property type="match status" value="1"/>
</dbReference>
<reference evidence="4 5" key="1">
    <citation type="submission" date="2014-09" db="EMBL/GenBank/DDBJ databases">
        <authorList>
            <person name="Ellenberger Sabrina"/>
        </authorList>
    </citation>
    <scope>NUCLEOTIDE SEQUENCE [LARGE SCALE GENOMIC DNA]</scope>
    <source>
        <strain evidence="4 5">CBS 412.66</strain>
    </source>
</reference>
<dbReference type="Pfam" id="PF01613">
    <property type="entry name" value="Flavin_Reduct"/>
    <property type="match status" value="1"/>
</dbReference>
<feature type="domain" description="Flavin reductase like" evidence="3">
    <location>
        <begin position="36"/>
        <end position="192"/>
    </location>
</feature>